<evidence type="ECO:0000256" key="1">
    <source>
        <dbReference type="SAM" id="Phobius"/>
    </source>
</evidence>
<accession>X1FER5</accession>
<dbReference type="Gene3D" id="1.20.1250.20">
    <property type="entry name" value="MFS general substrate transporter like domains"/>
    <property type="match status" value="1"/>
</dbReference>
<dbReference type="PROSITE" id="PS50850">
    <property type="entry name" value="MFS"/>
    <property type="match status" value="1"/>
</dbReference>
<dbReference type="Pfam" id="PF07690">
    <property type="entry name" value="MFS_1"/>
    <property type="match status" value="1"/>
</dbReference>
<dbReference type="InterPro" id="IPR011701">
    <property type="entry name" value="MFS"/>
</dbReference>
<dbReference type="AlphaFoldDB" id="X1FER5"/>
<feature type="transmembrane region" description="Helical" evidence="1">
    <location>
        <begin position="115"/>
        <end position="138"/>
    </location>
</feature>
<protein>
    <recommendedName>
        <fullName evidence="2">Major facilitator superfamily (MFS) profile domain-containing protein</fullName>
    </recommendedName>
</protein>
<feature type="domain" description="Major facilitator superfamily (MFS) profile" evidence="2">
    <location>
        <begin position="1"/>
        <end position="214"/>
    </location>
</feature>
<feature type="transmembrane region" description="Helical" evidence="1">
    <location>
        <begin position="24"/>
        <end position="42"/>
    </location>
</feature>
<keyword evidence="1" id="KW-0812">Transmembrane</keyword>
<organism evidence="3">
    <name type="scientific">marine sediment metagenome</name>
    <dbReference type="NCBI Taxonomy" id="412755"/>
    <lineage>
        <taxon>unclassified sequences</taxon>
        <taxon>metagenomes</taxon>
        <taxon>ecological metagenomes</taxon>
    </lineage>
</organism>
<gene>
    <name evidence="3" type="ORF">S03H2_03683</name>
</gene>
<feature type="transmembrane region" description="Helical" evidence="1">
    <location>
        <begin position="159"/>
        <end position="176"/>
    </location>
</feature>
<feature type="transmembrane region" description="Helical" evidence="1">
    <location>
        <begin position="92"/>
        <end position="109"/>
    </location>
</feature>
<keyword evidence="1" id="KW-1133">Transmembrane helix</keyword>
<comment type="caution">
    <text evidence="3">The sequence shown here is derived from an EMBL/GenBank/DDBJ whole genome shotgun (WGS) entry which is preliminary data.</text>
</comment>
<feature type="non-terminal residue" evidence="3">
    <location>
        <position position="214"/>
    </location>
</feature>
<sequence>MPTAKKSPFYQNEKAVLNRSSEDYRAWPIFWLAFVRLIYFSIFERALSNYLYFVVNINESTLGIITSAGAIAYIFAPIIGQVITSKIGVRNAIILSSLLTPLLTGAQMIFFEPWYLITCRVFLGLTMGLVWPNFLNLLSKWQNNSNIERSNKNFRNFNFSWNFGFIFGLLIGYVWAFTWNDYFTMVISWSLSFLLIPISFFLKKESRTQLLDGA</sequence>
<dbReference type="EMBL" id="BARU01001386">
    <property type="protein sequence ID" value="GAH30995.1"/>
    <property type="molecule type" value="Genomic_DNA"/>
</dbReference>
<evidence type="ECO:0000259" key="2">
    <source>
        <dbReference type="PROSITE" id="PS50850"/>
    </source>
</evidence>
<dbReference type="GO" id="GO:0022857">
    <property type="term" value="F:transmembrane transporter activity"/>
    <property type="evidence" value="ECO:0007669"/>
    <property type="project" value="InterPro"/>
</dbReference>
<proteinExistence type="predicted"/>
<dbReference type="InterPro" id="IPR036259">
    <property type="entry name" value="MFS_trans_sf"/>
</dbReference>
<dbReference type="InterPro" id="IPR020846">
    <property type="entry name" value="MFS_dom"/>
</dbReference>
<feature type="transmembrane region" description="Helical" evidence="1">
    <location>
        <begin position="62"/>
        <end position="80"/>
    </location>
</feature>
<name>X1FER5_9ZZZZ</name>
<evidence type="ECO:0000313" key="3">
    <source>
        <dbReference type="EMBL" id="GAH30995.1"/>
    </source>
</evidence>
<dbReference type="SUPFAM" id="SSF103473">
    <property type="entry name" value="MFS general substrate transporter"/>
    <property type="match status" value="1"/>
</dbReference>
<keyword evidence="1" id="KW-0472">Membrane</keyword>
<reference evidence="3" key="1">
    <citation type="journal article" date="2014" name="Front. Microbiol.">
        <title>High frequency of phylogenetically diverse reductive dehalogenase-homologous genes in deep subseafloor sedimentary metagenomes.</title>
        <authorList>
            <person name="Kawai M."/>
            <person name="Futagami T."/>
            <person name="Toyoda A."/>
            <person name="Takaki Y."/>
            <person name="Nishi S."/>
            <person name="Hori S."/>
            <person name="Arai W."/>
            <person name="Tsubouchi T."/>
            <person name="Morono Y."/>
            <person name="Uchiyama I."/>
            <person name="Ito T."/>
            <person name="Fujiyama A."/>
            <person name="Inagaki F."/>
            <person name="Takami H."/>
        </authorList>
    </citation>
    <scope>NUCLEOTIDE SEQUENCE</scope>
    <source>
        <strain evidence="3">Expedition CK06-06</strain>
    </source>
</reference>
<feature type="transmembrane region" description="Helical" evidence="1">
    <location>
        <begin position="182"/>
        <end position="202"/>
    </location>
</feature>